<protein>
    <recommendedName>
        <fullName evidence="1">PilZ domain-containing protein</fullName>
    </recommendedName>
</protein>
<sequence>MASSRPQRIQVQCPVQFTHEDGVTGQGIMLNVSMGGCAIQSDTPVFDNMLVTMQFTPATGKPPVTIEMGQVCWATLHEFGVKFLMVLPKERARLDRFLMTAVSASGPPPAAAA</sequence>
<dbReference type="AlphaFoldDB" id="A0A330LBW6"/>
<evidence type="ECO:0000259" key="1">
    <source>
        <dbReference type="Pfam" id="PF07238"/>
    </source>
</evidence>
<keyword evidence="3" id="KW-1185">Reference proteome</keyword>
<evidence type="ECO:0000313" key="2">
    <source>
        <dbReference type="EMBL" id="SPP66580.1"/>
    </source>
</evidence>
<dbReference type="InterPro" id="IPR009875">
    <property type="entry name" value="PilZ_domain"/>
</dbReference>
<accession>A0A330LBW6</accession>
<organism evidence="2 3">
    <name type="scientific">Nitrospira lenta</name>
    <dbReference type="NCBI Taxonomy" id="1436998"/>
    <lineage>
        <taxon>Bacteria</taxon>
        <taxon>Pseudomonadati</taxon>
        <taxon>Nitrospirota</taxon>
        <taxon>Nitrospiria</taxon>
        <taxon>Nitrospirales</taxon>
        <taxon>Nitrospiraceae</taxon>
        <taxon>Nitrospira</taxon>
    </lineage>
</organism>
<dbReference type="EMBL" id="OUNR01000021">
    <property type="protein sequence ID" value="SPP66580.1"/>
    <property type="molecule type" value="Genomic_DNA"/>
</dbReference>
<dbReference type="InParanoid" id="A0A330LBW6"/>
<evidence type="ECO:0000313" key="3">
    <source>
        <dbReference type="Proteomes" id="UP000248168"/>
    </source>
</evidence>
<dbReference type="RefSeq" id="WP_121990735.1">
    <property type="nucleotide sequence ID" value="NZ_OUNR01000021.1"/>
</dbReference>
<feature type="domain" description="PilZ" evidence="1">
    <location>
        <begin position="7"/>
        <end position="99"/>
    </location>
</feature>
<dbReference type="Proteomes" id="UP000248168">
    <property type="component" value="Unassembled WGS sequence"/>
</dbReference>
<dbReference type="Gene3D" id="2.40.10.220">
    <property type="entry name" value="predicted glycosyltransferase like domains"/>
    <property type="match status" value="1"/>
</dbReference>
<reference evidence="3" key="1">
    <citation type="submission" date="2018-04" db="EMBL/GenBank/DDBJ databases">
        <authorList>
            <person name="Lucker S."/>
            <person name="Sakoula D."/>
        </authorList>
    </citation>
    <scope>NUCLEOTIDE SEQUENCE [LARGE SCALE GENOMIC DNA]</scope>
</reference>
<gene>
    <name evidence="2" type="ORF">NITLEN_80004</name>
</gene>
<dbReference type="GO" id="GO:0035438">
    <property type="term" value="F:cyclic-di-GMP binding"/>
    <property type="evidence" value="ECO:0007669"/>
    <property type="project" value="InterPro"/>
</dbReference>
<dbReference type="Pfam" id="PF07238">
    <property type="entry name" value="PilZ"/>
    <property type="match status" value="1"/>
</dbReference>
<dbReference type="SUPFAM" id="SSF141371">
    <property type="entry name" value="PilZ domain-like"/>
    <property type="match status" value="1"/>
</dbReference>
<proteinExistence type="predicted"/>
<name>A0A330LBW6_9BACT</name>